<evidence type="ECO:0000256" key="3">
    <source>
        <dbReference type="SAM" id="SignalP"/>
    </source>
</evidence>
<feature type="region of interest" description="Disordered" evidence="1">
    <location>
        <begin position="145"/>
        <end position="174"/>
    </location>
</feature>
<keyword evidence="3" id="KW-0732">Signal</keyword>
<evidence type="ECO:0000313" key="4">
    <source>
        <dbReference type="EMBL" id="MVM31123.1"/>
    </source>
</evidence>
<feature type="compositionally biased region" description="Polar residues" evidence="1">
    <location>
        <begin position="153"/>
        <end position="162"/>
    </location>
</feature>
<dbReference type="EMBL" id="WPIN01000004">
    <property type="protein sequence ID" value="MVM31123.1"/>
    <property type="molecule type" value="Genomic_DNA"/>
</dbReference>
<gene>
    <name evidence="4" type="ORF">GO755_13865</name>
</gene>
<protein>
    <submittedName>
        <fullName evidence="4">Uncharacterized protein</fullName>
    </submittedName>
</protein>
<feature type="chain" id="PRO_5029844543" evidence="3">
    <location>
        <begin position="20"/>
        <end position="431"/>
    </location>
</feature>
<dbReference type="RefSeq" id="WP_157585683.1">
    <property type="nucleotide sequence ID" value="NZ_WPIN01000004.1"/>
</dbReference>
<dbReference type="AlphaFoldDB" id="A0A7K1SBC0"/>
<evidence type="ECO:0000256" key="2">
    <source>
        <dbReference type="SAM" id="Phobius"/>
    </source>
</evidence>
<keyword evidence="2" id="KW-0472">Membrane</keyword>
<feature type="signal peptide" evidence="3">
    <location>
        <begin position="1"/>
        <end position="19"/>
    </location>
</feature>
<evidence type="ECO:0000256" key="1">
    <source>
        <dbReference type="SAM" id="MobiDB-lite"/>
    </source>
</evidence>
<keyword evidence="5" id="KW-1185">Reference proteome</keyword>
<feature type="transmembrane region" description="Helical" evidence="2">
    <location>
        <begin position="191"/>
        <end position="213"/>
    </location>
</feature>
<reference evidence="4 5" key="1">
    <citation type="submission" date="2019-12" db="EMBL/GenBank/DDBJ databases">
        <title>Spirosoma sp. HMF4905 genome sequencing and assembly.</title>
        <authorList>
            <person name="Kang H."/>
            <person name="Cha I."/>
            <person name="Kim H."/>
            <person name="Joh K."/>
        </authorList>
    </citation>
    <scope>NUCLEOTIDE SEQUENCE [LARGE SCALE GENOMIC DNA]</scope>
    <source>
        <strain evidence="4 5">HMF4905</strain>
    </source>
</reference>
<comment type="caution">
    <text evidence="4">The sequence shown here is derived from an EMBL/GenBank/DDBJ whole genome shotgun (WGS) entry which is preliminary data.</text>
</comment>
<sequence length="431" mass="47838">MLRLSFISFFALLTSVTFAQNINQSAVDTMTKDVAIAVFAKINQPKAQEIHTQLLNCGDGCDPQMIIRTVGSWDQVGVKMQELNELKNTAPFIAMSPEEANVAIRKQLADFYARYKADNNYGKPLSPAIQTRILAKIDQMLPPAAPEPVPAVSDSSTASQVSPGDEADIDPTVFKQGQLESRVKEAEAKQLWMMIVGGIVGLLVGAGAIYLLLYRAAQAEINALLTENNRLSNSLESLRRPTKPVNEVNSLRVDYRPKADAYDKIVAELGTDNPLMAIRQLKQQFSKPTPKPAQIEPTILPEPVQLQEQIPFVRLPDPIPTPPRSEVFYFPPPDPNGQFDLAQKSDSLSPESAYRFSVSADNPSVASFRFEAEPGRVARFLTYRNYMIEPACESENSYTAAYTRIAMRQDGQAILDNGVWRVKTKALIRYE</sequence>
<accession>A0A7K1SBC0</accession>
<keyword evidence="2" id="KW-1133">Transmembrane helix</keyword>
<evidence type="ECO:0000313" key="5">
    <source>
        <dbReference type="Proteomes" id="UP000436006"/>
    </source>
</evidence>
<name>A0A7K1SBC0_9BACT</name>
<dbReference type="Proteomes" id="UP000436006">
    <property type="component" value="Unassembled WGS sequence"/>
</dbReference>
<proteinExistence type="predicted"/>
<keyword evidence="2" id="KW-0812">Transmembrane</keyword>
<organism evidence="4 5">
    <name type="scientific">Spirosoma arboris</name>
    <dbReference type="NCBI Taxonomy" id="2682092"/>
    <lineage>
        <taxon>Bacteria</taxon>
        <taxon>Pseudomonadati</taxon>
        <taxon>Bacteroidota</taxon>
        <taxon>Cytophagia</taxon>
        <taxon>Cytophagales</taxon>
        <taxon>Cytophagaceae</taxon>
        <taxon>Spirosoma</taxon>
    </lineage>
</organism>